<dbReference type="InterPro" id="IPR036864">
    <property type="entry name" value="Zn2-C6_fun-type_DNA-bd_sf"/>
</dbReference>
<sequence>MAPDPTDDSAPKKRPLARRAKQVSLSTMDRMEREDLQKQLTHGRIRRVKCDEGQPACVRCISTGRKCDGYDINAKPRSRQNQTLVKQIPIRRIYPPTPSLPRPLQADISGTEMERFYFHCFRSIAGQAVGIRHKYNAMFWKDCIPRYCYEVDSVRHAFVAFGAAYHNFQTAGERVDPAAPPSRTERFIIQQYTLALSGLAQDIQQVNVRRQYGIVLISCLAFFCVEMLRNDGQAALTHLSNGLQLMANLPDEVADILQNPEKWSQGADTSHARVLYMMRLLSRWETSMRLITGNFRPMLTLLTYESRKLDATSGMDASSLEGIYEAVDSYCQDVSAFAWLTRDRRGDIYFWDQRRPKIQHSVLAERSTLLGEHFLRHINSGSLGRLQAQDLIFFHSSMLRHKGATLVLKMLPLPEVLSQSPEPDELSLFEDFITSACTVRYLLTSSTDASASSDLNADLAVVPALYVTGSNCRDEGLRRKILHLAMEWPQRENLWDGPALRHMLDTNGLKPSRTKVDTNAANAGNKGA</sequence>
<dbReference type="SUPFAM" id="SSF57701">
    <property type="entry name" value="Zn2/Cys6 DNA-binding domain"/>
    <property type="match status" value="1"/>
</dbReference>
<keyword evidence="3" id="KW-0805">Transcription regulation</keyword>
<dbReference type="AlphaFoldDB" id="A0AAJ0FT68"/>
<dbReference type="InterPro" id="IPR001138">
    <property type="entry name" value="Zn2Cys6_DnaBD"/>
</dbReference>
<dbReference type="InterPro" id="IPR052360">
    <property type="entry name" value="Transcr_Regulatory_Proteins"/>
</dbReference>
<dbReference type="PANTHER" id="PTHR36206:SF13">
    <property type="entry name" value="TRANSCRIPTIONAL REGULATORY PROTEIN MOC3"/>
    <property type="match status" value="1"/>
</dbReference>
<reference evidence="9" key="1">
    <citation type="submission" date="2023-06" db="EMBL/GenBank/DDBJ databases">
        <title>Conoideocrella luteorostrata (Hypocreales: Clavicipitaceae), a potential biocontrol fungus for elongate hemlock scale in United States Christmas tree production areas.</title>
        <authorList>
            <person name="Barrett H."/>
            <person name="Lovett B."/>
            <person name="Macias A.M."/>
            <person name="Stajich J.E."/>
            <person name="Kasson M.T."/>
        </authorList>
    </citation>
    <scope>NUCLEOTIDE SEQUENCE</scope>
    <source>
        <strain evidence="9">ARSEF 14590</strain>
    </source>
</reference>
<evidence type="ECO:0000256" key="4">
    <source>
        <dbReference type="ARBA" id="ARBA00023125"/>
    </source>
</evidence>
<keyword evidence="5" id="KW-0804">Transcription</keyword>
<evidence type="ECO:0000256" key="2">
    <source>
        <dbReference type="ARBA" id="ARBA00022833"/>
    </source>
</evidence>
<evidence type="ECO:0000256" key="3">
    <source>
        <dbReference type="ARBA" id="ARBA00023015"/>
    </source>
</evidence>
<comment type="caution">
    <text evidence="9">The sequence shown here is derived from an EMBL/GenBank/DDBJ whole genome shotgun (WGS) entry which is preliminary data.</text>
</comment>
<evidence type="ECO:0000256" key="7">
    <source>
        <dbReference type="SAM" id="MobiDB-lite"/>
    </source>
</evidence>
<protein>
    <recommendedName>
        <fullName evidence="8">Zn(2)-C6 fungal-type domain-containing protein</fullName>
    </recommendedName>
</protein>
<evidence type="ECO:0000256" key="5">
    <source>
        <dbReference type="ARBA" id="ARBA00023163"/>
    </source>
</evidence>
<dbReference type="Proteomes" id="UP001251528">
    <property type="component" value="Unassembled WGS sequence"/>
</dbReference>
<dbReference type="GO" id="GO:0008270">
    <property type="term" value="F:zinc ion binding"/>
    <property type="evidence" value="ECO:0007669"/>
    <property type="project" value="InterPro"/>
</dbReference>
<feature type="compositionally biased region" description="Basic residues" evidence="7">
    <location>
        <begin position="12"/>
        <end position="21"/>
    </location>
</feature>
<dbReference type="EMBL" id="JASWJB010000110">
    <property type="protein sequence ID" value="KAK2596772.1"/>
    <property type="molecule type" value="Genomic_DNA"/>
</dbReference>
<organism evidence="9 10">
    <name type="scientific">Conoideocrella luteorostrata</name>
    <dbReference type="NCBI Taxonomy" id="1105319"/>
    <lineage>
        <taxon>Eukaryota</taxon>
        <taxon>Fungi</taxon>
        <taxon>Dikarya</taxon>
        <taxon>Ascomycota</taxon>
        <taxon>Pezizomycotina</taxon>
        <taxon>Sordariomycetes</taxon>
        <taxon>Hypocreomycetidae</taxon>
        <taxon>Hypocreales</taxon>
        <taxon>Clavicipitaceae</taxon>
        <taxon>Conoideocrella</taxon>
    </lineage>
</organism>
<keyword evidence="4" id="KW-0238">DNA-binding</keyword>
<dbReference type="Pfam" id="PF00172">
    <property type="entry name" value="Zn_clus"/>
    <property type="match status" value="1"/>
</dbReference>
<dbReference type="GO" id="GO:0000981">
    <property type="term" value="F:DNA-binding transcription factor activity, RNA polymerase II-specific"/>
    <property type="evidence" value="ECO:0007669"/>
    <property type="project" value="InterPro"/>
</dbReference>
<dbReference type="Gene3D" id="4.10.240.10">
    <property type="entry name" value="Zn(2)-C6 fungal-type DNA-binding domain"/>
    <property type="match status" value="1"/>
</dbReference>
<keyword evidence="6" id="KW-0539">Nucleus</keyword>
<evidence type="ECO:0000256" key="1">
    <source>
        <dbReference type="ARBA" id="ARBA00022723"/>
    </source>
</evidence>
<keyword evidence="1" id="KW-0479">Metal-binding</keyword>
<proteinExistence type="predicted"/>
<evidence type="ECO:0000259" key="8">
    <source>
        <dbReference type="Pfam" id="PF00172"/>
    </source>
</evidence>
<feature type="region of interest" description="Disordered" evidence="7">
    <location>
        <begin position="1"/>
        <end position="26"/>
    </location>
</feature>
<feature type="domain" description="Zn(2)-C6 fungal-type" evidence="8">
    <location>
        <begin position="44"/>
        <end position="75"/>
    </location>
</feature>
<evidence type="ECO:0000313" key="9">
    <source>
        <dbReference type="EMBL" id="KAK2596772.1"/>
    </source>
</evidence>
<dbReference type="GO" id="GO:0003677">
    <property type="term" value="F:DNA binding"/>
    <property type="evidence" value="ECO:0007669"/>
    <property type="project" value="UniProtKB-KW"/>
</dbReference>
<dbReference type="PANTHER" id="PTHR36206">
    <property type="entry name" value="ASPERCRYPTIN BIOSYNTHESIS CLUSTER-SPECIFIC TRANSCRIPTION REGULATOR ATNN-RELATED"/>
    <property type="match status" value="1"/>
</dbReference>
<evidence type="ECO:0000313" key="10">
    <source>
        <dbReference type="Proteomes" id="UP001251528"/>
    </source>
</evidence>
<accession>A0AAJ0FT68</accession>
<gene>
    <name evidence="9" type="ORF">QQS21_006167</name>
</gene>
<keyword evidence="10" id="KW-1185">Reference proteome</keyword>
<name>A0AAJ0FT68_9HYPO</name>
<dbReference type="CDD" id="cd00067">
    <property type="entry name" value="GAL4"/>
    <property type="match status" value="1"/>
</dbReference>
<evidence type="ECO:0000256" key="6">
    <source>
        <dbReference type="ARBA" id="ARBA00023242"/>
    </source>
</evidence>
<keyword evidence="2" id="KW-0862">Zinc</keyword>